<evidence type="ECO:0000313" key="13">
    <source>
        <dbReference type="Proteomes" id="UP000708208"/>
    </source>
</evidence>
<evidence type="ECO:0000256" key="7">
    <source>
        <dbReference type="ARBA" id="ARBA00023180"/>
    </source>
</evidence>
<dbReference type="PROSITE" id="PS00250">
    <property type="entry name" value="TGF_BETA_1"/>
    <property type="match status" value="1"/>
</dbReference>
<dbReference type="InterPro" id="IPR001839">
    <property type="entry name" value="TGF-b_C"/>
</dbReference>
<dbReference type="SMART" id="SM00204">
    <property type="entry name" value="TGFB"/>
    <property type="match status" value="1"/>
</dbReference>
<sequence>MIPRFWKILVNGPFLCIPYKVLILLIIIPVLISTTSSRNFVASYEIEDSHVEVTRSVEPQVLARLESQFLKLFGMPRRPSKRSAPLKVPKYLIDLYNAQTGNDLGTSNLHLPGRHTRTANTVRTFYHLPSSTGVRWGHGLKFDLSSIPDHEKVTGAELRLVFNKKNNVSLVPVGVDAMDISALDSDSMGSYNSVRVLVNDVIKPSKKDDEPHMFPIDTKYVDLSKRKKNSFWITFDIFPAVSRWMENPKSNHGLVIQVIHPNGQVMSQSTLKHIRVRRDTDNLSGQENDPVLFTYSDDGVNKKQRNAKALSRAYRSANANNNGAAGNKKRKNHRNKNRKRNLCSRHKMFVDFTDVGWNDWIVAPPGYHAFHCTGECPFPMAEHLNATNHAVIQALVNSMNPQMVPPPCCVPTKYSSLSLLYTDSSDKIVLKNYNEMVVDACGCS</sequence>
<dbReference type="FunFam" id="2.10.90.10:FF:000001">
    <property type="entry name" value="Bone morphogenetic protein 4"/>
    <property type="match status" value="1"/>
</dbReference>
<dbReference type="InterPro" id="IPR001111">
    <property type="entry name" value="TGF-b_propeptide"/>
</dbReference>
<keyword evidence="4" id="KW-0732">Signal</keyword>
<feature type="transmembrane region" description="Helical" evidence="10">
    <location>
        <begin position="12"/>
        <end position="32"/>
    </location>
</feature>
<protein>
    <recommendedName>
        <fullName evidence="11">TGF-beta family profile domain-containing protein</fullName>
    </recommendedName>
</protein>
<dbReference type="InterPro" id="IPR017948">
    <property type="entry name" value="TGFb_CS"/>
</dbReference>
<evidence type="ECO:0000256" key="9">
    <source>
        <dbReference type="SAM" id="MobiDB-lite"/>
    </source>
</evidence>
<feature type="domain" description="TGF-beta family profile" evidence="11">
    <location>
        <begin position="327"/>
        <end position="444"/>
    </location>
</feature>
<feature type="compositionally biased region" description="Low complexity" evidence="9">
    <location>
        <begin position="314"/>
        <end position="326"/>
    </location>
</feature>
<dbReference type="Pfam" id="PF00688">
    <property type="entry name" value="TGFb_propeptide"/>
    <property type="match status" value="1"/>
</dbReference>
<comment type="similarity">
    <text evidence="2 8">Belongs to the TGF-beta family.</text>
</comment>
<dbReference type="Pfam" id="PF00019">
    <property type="entry name" value="TGF_beta"/>
    <property type="match status" value="1"/>
</dbReference>
<dbReference type="EMBL" id="CAJVCH010186023">
    <property type="protein sequence ID" value="CAG7729894.1"/>
    <property type="molecule type" value="Genomic_DNA"/>
</dbReference>
<dbReference type="PROSITE" id="PS51362">
    <property type="entry name" value="TGF_BETA_2"/>
    <property type="match status" value="1"/>
</dbReference>
<comment type="subcellular location">
    <subcellularLocation>
        <location evidence="1">Secreted</location>
    </subcellularLocation>
</comment>
<feature type="compositionally biased region" description="Basic residues" evidence="9">
    <location>
        <begin position="327"/>
        <end position="340"/>
    </location>
</feature>
<comment type="caution">
    <text evidence="12">The sequence shown here is derived from an EMBL/GenBank/DDBJ whole genome shotgun (WGS) entry which is preliminary data.</text>
</comment>
<evidence type="ECO:0000256" key="2">
    <source>
        <dbReference type="ARBA" id="ARBA00006656"/>
    </source>
</evidence>
<evidence type="ECO:0000256" key="3">
    <source>
        <dbReference type="ARBA" id="ARBA00022525"/>
    </source>
</evidence>
<dbReference type="GO" id="GO:0005615">
    <property type="term" value="C:extracellular space"/>
    <property type="evidence" value="ECO:0007669"/>
    <property type="project" value="TreeGrafter"/>
</dbReference>
<evidence type="ECO:0000256" key="6">
    <source>
        <dbReference type="ARBA" id="ARBA00023157"/>
    </source>
</evidence>
<evidence type="ECO:0000259" key="11">
    <source>
        <dbReference type="PROSITE" id="PS51362"/>
    </source>
</evidence>
<evidence type="ECO:0000256" key="5">
    <source>
        <dbReference type="ARBA" id="ARBA00023030"/>
    </source>
</evidence>
<keyword evidence="10" id="KW-0472">Membrane</keyword>
<dbReference type="GO" id="GO:0005125">
    <property type="term" value="F:cytokine activity"/>
    <property type="evidence" value="ECO:0007669"/>
    <property type="project" value="TreeGrafter"/>
</dbReference>
<keyword evidence="5 8" id="KW-0339">Growth factor</keyword>
<keyword evidence="10" id="KW-1133">Transmembrane helix</keyword>
<gene>
    <name evidence="12" type="ORF">AFUS01_LOCUS18579</name>
</gene>
<dbReference type="PANTHER" id="PTHR11848:SF263">
    <property type="entry name" value="PROTEIN DECAPENTAPLEGIC"/>
    <property type="match status" value="1"/>
</dbReference>
<accession>A0A8J2K5D8</accession>
<organism evidence="12 13">
    <name type="scientific">Allacma fusca</name>
    <dbReference type="NCBI Taxonomy" id="39272"/>
    <lineage>
        <taxon>Eukaryota</taxon>
        <taxon>Metazoa</taxon>
        <taxon>Ecdysozoa</taxon>
        <taxon>Arthropoda</taxon>
        <taxon>Hexapoda</taxon>
        <taxon>Collembola</taxon>
        <taxon>Symphypleona</taxon>
        <taxon>Sminthuridae</taxon>
        <taxon>Allacma</taxon>
    </lineage>
</organism>
<keyword evidence="7" id="KW-0325">Glycoprotein</keyword>
<dbReference type="InterPro" id="IPR015615">
    <property type="entry name" value="TGF-beta-rel"/>
</dbReference>
<evidence type="ECO:0000256" key="1">
    <source>
        <dbReference type="ARBA" id="ARBA00004613"/>
    </source>
</evidence>
<dbReference type="PANTHER" id="PTHR11848">
    <property type="entry name" value="TGF-BETA FAMILY"/>
    <property type="match status" value="1"/>
</dbReference>
<keyword evidence="10" id="KW-0812">Transmembrane</keyword>
<evidence type="ECO:0000256" key="8">
    <source>
        <dbReference type="RuleBase" id="RU000354"/>
    </source>
</evidence>
<keyword evidence="6" id="KW-1015">Disulfide bond</keyword>
<name>A0A8J2K5D8_9HEXA</name>
<dbReference type="GO" id="GO:0008083">
    <property type="term" value="F:growth factor activity"/>
    <property type="evidence" value="ECO:0007669"/>
    <property type="project" value="UniProtKB-KW"/>
</dbReference>
<evidence type="ECO:0000256" key="10">
    <source>
        <dbReference type="SAM" id="Phobius"/>
    </source>
</evidence>
<keyword evidence="3" id="KW-0964">Secreted</keyword>
<dbReference type="Proteomes" id="UP000708208">
    <property type="component" value="Unassembled WGS sequence"/>
</dbReference>
<dbReference type="OrthoDB" id="5987191at2759"/>
<evidence type="ECO:0000256" key="4">
    <source>
        <dbReference type="ARBA" id="ARBA00022729"/>
    </source>
</evidence>
<keyword evidence="13" id="KW-1185">Reference proteome</keyword>
<feature type="region of interest" description="Disordered" evidence="9">
    <location>
        <begin position="314"/>
        <end position="340"/>
    </location>
</feature>
<reference evidence="12" key="1">
    <citation type="submission" date="2021-06" db="EMBL/GenBank/DDBJ databases">
        <authorList>
            <person name="Hodson N. C."/>
            <person name="Mongue J. A."/>
            <person name="Jaron S. K."/>
        </authorList>
    </citation>
    <scope>NUCLEOTIDE SEQUENCE</scope>
</reference>
<evidence type="ECO:0000313" key="12">
    <source>
        <dbReference type="EMBL" id="CAG7729894.1"/>
    </source>
</evidence>
<proteinExistence type="inferred from homology"/>
<dbReference type="AlphaFoldDB" id="A0A8J2K5D8"/>